<dbReference type="InterPro" id="IPR001173">
    <property type="entry name" value="Glyco_trans_2-like"/>
</dbReference>
<dbReference type="AlphaFoldDB" id="A0A9D9EIQ1"/>
<proteinExistence type="predicted"/>
<dbReference type="Proteomes" id="UP000823637">
    <property type="component" value="Unassembled WGS sequence"/>
</dbReference>
<dbReference type="SUPFAM" id="SSF53448">
    <property type="entry name" value="Nucleotide-diphospho-sugar transferases"/>
    <property type="match status" value="1"/>
</dbReference>
<dbReference type="PANTHER" id="PTHR43179:SF7">
    <property type="entry name" value="RHAMNOSYLTRANSFERASE WBBL"/>
    <property type="match status" value="1"/>
</dbReference>
<reference evidence="2" key="2">
    <citation type="journal article" date="2021" name="PeerJ">
        <title>Extensive microbial diversity within the chicken gut microbiome revealed by metagenomics and culture.</title>
        <authorList>
            <person name="Gilroy R."/>
            <person name="Ravi A."/>
            <person name="Getino M."/>
            <person name="Pursley I."/>
            <person name="Horton D.L."/>
            <person name="Alikhan N.F."/>
            <person name="Baker D."/>
            <person name="Gharbi K."/>
            <person name="Hall N."/>
            <person name="Watson M."/>
            <person name="Adriaenssens E.M."/>
            <person name="Foster-Nyarko E."/>
            <person name="Jarju S."/>
            <person name="Secka A."/>
            <person name="Antonio M."/>
            <person name="Oren A."/>
            <person name="Chaudhuri R.R."/>
            <person name="La Ragione R."/>
            <person name="Hildebrand F."/>
            <person name="Pallen M.J."/>
        </authorList>
    </citation>
    <scope>NUCLEOTIDE SEQUENCE</scope>
    <source>
        <strain evidence="2">D3-1215</strain>
    </source>
</reference>
<comment type="caution">
    <text evidence="2">The sequence shown here is derived from an EMBL/GenBank/DDBJ whole genome shotgun (WGS) entry which is preliminary data.</text>
</comment>
<dbReference type="InterPro" id="IPR029044">
    <property type="entry name" value="Nucleotide-diphossugar_trans"/>
</dbReference>
<dbReference type="PANTHER" id="PTHR43179">
    <property type="entry name" value="RHAMNOSYLTRANSFERASE WBBL"/>
    <property type="match status" value="1"/>
</dbReference>
<reference evidence="2" key="1">
    <citation type="submission" date="2020-10" db="EMBL/GenBank/DDBJ databases">
        <authorList>
            <person name="Gilroy R."/>
        </authorList>
    </citation>
    <scope>NUCLEOTIDE SEQUENCE</scope>
    <source>
        <strain evidence="2">D3-1215</strain>
    </source>
</reference>
<dbReference type="EMBL" id="JADIMR010000080">
    <property type="protein sequence ID" value="MBO8447140.1"/>
    <property type="molecule type" value="Genomic_DNA"/>
</dbReference>
<dbReference type="Pfam" id="PF00535">
    <property type="entry name" value="Glycos_transf_2"/>
    <property type="match status" value="1"/>
</dbReference>
<dbReference type="Gene3D" id="3.90.550.10">
    <property type="entry name" value="Spore Coat Polysaccharide Biosynthesis Protein SpsA, Chain A"/>
    <property type="match status" value="1"/>
</dbReference>
<sequence length="310" mass="36048">MAIEGITLFVIIVTYNGKQWYDRCFGSLRKSTLPITTIVVDNASNDGTAEYIKKNYPEIVLIESDKNLGFGQANNKGLRYALDNGCDYVFLLNQDAWVEPDTLERLVSIHKHNPEYGIVSPMHLNEDKLSFENGFLHYLSDNHVIELEFVDDLYFHRLKEIYPIQYVNAAAWLLPRKTLETIGGFDPLFFHYGEDDNYMSRVLYHDYKIGICPGIHIVHDAKNPGVRKRSPAESRRRHEVLLLVKYTNLCKPTTIGRDVSYFFRKAVKNLMHFKFSKAWCYFRDIVFLIKNKKTIHNSVSVNKRLGVTWL</sequence>
<gene>
    <name evidence="2" type="ORF">IAC32_05290</name>
</gene>
<evidence type="ECO:0000313" key="2">
    <source>
        <dbReference type="EMBL" id="MBO8447140.1"/>
    </source>
</evidence>
<organism evidence="2 3">
    <name type="scientific">Candidatus Enterocola intestinipullorum</name>
    <dbReference type="NCBI Taxonomy" id="2840783"/>
    <lineage>
        <taxon>Bacteria</taxon>
        <taxon>Pseudomonadati</taxon>
        <taxon>Bacteroidota</taxon>
        <taxon>Bacteroidia</taxon>
        <taxon>Bacteroidales</taxon>
        <taxon>Candidatus Enterocola</taxon>
    </lineage>
</organism>
<accession>A0A9D9EIQ1</accession>
<name>A0A9D9EIQ1_9BACT</name>
<evidence type="ECO:0000259" key="1">
    <source>
        <dbReference type="Pfam" id="PF00535"/>
    </source>
</evidence>
<evidence type="ECO:0000313" key="3">
    <source>
        <dbReference type="Proteomes" id="UP000823637"/>
    </source>
</evidence>
<protein>
    <submittedName>
        <fullName evidence="2">Glycosyltransferase family 2 protein</fullName>
    </submittedName>
</protein>
<feature type="domain" description="Glycosyltransferase 2-like" evidence="1">
    <location>
        <begin position="10"/>
        <end position="121"/>
    </location>
</feature>
<dbReference type="CDD" id="cd04186">
    <property type="entry name" value="GT_2_like_c"/>
    <property type="match status" value="1"/>
</dbReference>